<dbReference type="GO" id="GO:0004089">
    <property type="term" value="F:carbonate dehydratase activity"/>
    <property type="evidence" value="ECO:0007669"/>
    <property type="project" value="UniProtKB-UniRule"/>
</dbReference>
<evidence type="ECO:0000256" key="3">
    <source>
        <dbReference type="ARBA" id="ARBA00012925"/>
    </source>
</evidence>
<protein>
    <recommendedName>
        <fullName evidence="3 9">Carbonic anhydrase</fullName>
        <ecNumber evidence="3 9">4.2.1.1</ecNumber>
    </recommendedName>
</protein>
<feature type="signal peptide" evidence="9">
    <location>
        <begin position="1"/>
        <end position="19"/>
    </location>
</feature>
<dbReference type="GO" id="GO:0008270">
    <property type="term" value="F:zinc ion binding"/>
    <property type="evidence" value="ECO:0007669"/>
    <property type="project" value="UniProtKB-UniRule"/>
</dbReference>
<dbReference type="EMBL" id="JABXBU010002231">
    <property type="protein sequence ID" value="KAF8763330.1"/>
    <property type="molecule type" value="Genomic_DNA"/>
</dbReference>
<keyword evidence="5 9" id="KW-0862">Zinc</keyword>
<feature type="compositionally biased region" description="Basic and acidic residues" evidence="10">
    <location>
        <begin position="450"/>
        <end position="461"/>
    </location>
</feature>
<organism evidence="12 13">
    <name type="scientific">Argiope bruennichi</name>
    <name type="common">Wasp spider</name>
    <name type="synonym">Aranea bruennichi</name>
    <dbReference type="NCBI Taxonomy" id="94029"/>
    <lineage>
        <taxon>Eukaryota</taxon>
        <taxon>Metazoa</taxon>
        <taxon>Ecdysozoa</taxon>
        <taxon>Arthropoda</taxon>
        <taxon>Chelicerata</taxon>
        <taxon>Arachnida</taxon>
        <taxon>Araneae</taxon>
        <taxon>Araneomorphae</taxon>
        <taxon>Entelegynae</taxon>
        <taxon>Araneoidea</taxon>
        <taxon>Araneidae</taxon>
        <taxon>Argiope</taxon>
    </lineage>
</organism>
<comment type="caution">
    <text evidence="12">The sequence shown here is derived from an EMBL/GenBank/DDBJ whole genome shotgun (WGS) entry which is preliminary data.</text>
</comment>
<comment type="function">
    <text evidence="1 9">Reversible hydration of carbon dioxide.</text>
</comment>
<feature type="compositionally biased region" description="Basic residues" evidence="10">
    <location>
        <begin position="529"/>
        <end position="538"/>
    </location>
</feature>
<evidence type="ECO:0000313" key="13">
    <source>
        <dbReference type="Proteomes" id="UP000807504"/>
    </source>
</evidence>
<comment type="similarity">
    <text evidence="2 9">Belongs to the alpha-carbonic anhydrase family.</text>
</comment>
<dbReference type="PANTHER" id="PTHR18952:SF265">
    <property type="entry name" value="CARBONIC ANHYDRASE"/>
    <property type="match status" value="1"/>
</dbReference>
<dbReference type="Proteomes" id="UP000807504">
    <property type="component" value="Unassembled WGS sequence"/>
</dbReference>
<dbReference type="AlphaFoldDB" id="A0A8T0E1I2"/>
<feature type="region of interest" description="Disordered" evidence="10">
    <location>
        <begin position="487"/>
        <end position="556"/>
    </location>
</feature>
<dbReference type="InterPro" id="IPR018338">
    <property type="entry name" value="Carbonic_anhydrase_a-class_CS"/>
</dbReference>
<evidence type="ECO:0000256" key="7">
    <source>
        <dbReference type="ARBA" id="ARBA00023239"/>
    </source>
</evidence>
<keyword evidence="6" id="KW-0325">Glycoprotein</keyword>
<feature type="region of interest" description="Disordered" evidence="10">
    <location>
        <begin position="401"/>
        <end position="461"/>
    </location>
</feature>
<dbReference type="PROSITE" id="PS51144">
    <property type="entry name" value="ALPHA_CA_2"/>
    <property type="match status" value="1"/>
</dbReference>
<feature type="compositionally biased region" description="Basic and acidic residues" evidence="10">
    <location>
        <begin position="646"/>
        <end position="662"/>
    </location>
</feature>
<evidence type="ECO:0000256" key="9">
    <source>
        <dbReference type="RuleBase" id="RU367011"/>
    </source>
</evidence>
<dbReference type="InterPro" id="IPR001148">
    <property type="entry name" value="CA_dom"/>
</dbReference>
<gene>
    <name evidence="12" type="ORF">HNY73_021525</name>
</gene>
<dbReference type="CDD" id="cd00326">
    <property type="entry name" value="alpha_CA"/>
    <property type="match status" value="1"/>
</dbReference>
<evidence type="ECO:0000256" key="8">
    <source>
        <dbReference type="ARBA" id="ARBA00048348"/>
    </source>
</evidence>
<keyword evidence="7 9" id="KW-0456">Lyase</keyword>
<keyword evidence="13" id="KW-1185">Reference proteome</keyword>
<feature type="compositionally biased region" description="Basic residues" evidence="10">
    <location>
        <begin position="431"/>
        <end position="440"/>
    </location>
</feature>
<feature type="domain" description="Alpha-carbonic anhydrase" evidence="11">
    <location>
        <begin position="34"/>
        <end position="294"/>
    </location>
</feature>
<dbReference type="Pfam" id="PF00194">
    <property type="entry name" value="Carb_anhydrase"/>
    <property type="match status" value="1"/>
</dbReference>
<comment type="cofactor">
    <cofactor evidence="9">
        <name>Zn(2+)</name>
        <dbReference type="ChEBI" id="CHEBI:29105"/>
    </cofactor>
</comment>
<evidence type="ECO:0000256" key="1">
    <source>
        <dbReference type="ARBA" id="ARBA00002904"/>
    </source>
</evidence>
<reference evidence="12" key="2">
    <citation type="submission" date="2020-06" db="EMBL/GenBank/DDBJ databases">
        <authorList>
            <person name="Sheffer M."/>
        </authorList>
    </citation>
    <scope>NUCLEOTIDE SEQUENCE</scope>
</reference>
<evidence type="ECO:0000256" key="4">
    <source>
        <dbReference type="ARBA" id="ARBA00022723"/>
    </source>
</evidence>
<evidence type="ECO:0000256" key="10">
    <source>
        <dbReference type="SAM" id="MobiDB-lite"/>
    </source>
</evidence>
<dbReference type="FunFam" id="3.10.200.10:FF:000003">
    <property type="entry name" value="Carbonic anhydrase 12"/>
    <property type="match status" value="1"/>
</dbReference>
<feature type="compositionally biased region" description="Basic residues" evidence="10">
    <location>
        <begin position="625"/>
        <end position="636"/>
    </location>
</feature>
<feature type="region of interest" description="Disordered" evidence="10">
    <location>
        <begin position="585"/>
        <end position="805"/>
    </location>
</feature>
<evidence type="ECO:0000259" key="11">
    <source>
        <dbReference type="PROSITE" id="PS51144"/>
    </source>
</evidence>
<dbReference type="GO" id="GO:0005886">
    <property type="term" value="C:plasma membrane"/>
    <property type="evidence" value="ECO:0007669"/>
    <property type="project" value="TreeGrafter"/>
</dbReference>
<sequence>MLRTVLLSFLLLLPLGTLGVSLHDIVKRDAKDHHAWNYEDKTGPKHWPEMYKKCGGSRQSPIDIVNSEVDHNDELDAFVFDNYDDPLEDAVIENNGHTIQISPGPKDAPRIIDEGGMDDKYQFLQLHFHWGADSKRGSEHLIDGQRFPMEMHLVHMNTNYKTKEKAVHKEDGLAVLAVLFKLSDEDNPALEPIIDKLDDIRQEGSKVEMDDFTLESLIPDDLMPYYRYKGSLTTPPCYEIVTWTIFKDFVPISEKQLQQFRNVKEEDEGEPEESLVDNFRPPQPLHDRVIEVSGEGIEFDFERLLTSWTRCFKQYISHHRNTDEILNNLFLVISDPFEYIEWVIAFMQDIASPYGNRDDISALFSCHQEKSRKMHDEKYNELAKVAKLLADQTNRIEEPILPPSFESSAVLPGDRKSPEPPLSPEKGAVGGRKKYRRGRTRSAIVGQSTTEERQRSKTLSELELMDRLGQLSLSSETNPQIRQVVPLAEQASSTEEPVFPPLFESPAVLPGDRESPEPPLSPEKGAVGGRKKYRRGRTRSAIVGQSTTEERQRSKTLSELELMDRLGQLYLSSETNPQIRQVVPLAEQASSTEEPVFPPLFESPAVLPGDRESPEPPLSTEKGAVRGRKKYRRGRTRSAIVGQSTTEERQRSKTLSELELMDRLGQLSLSSETNPQIRQEGKNTEGDVLAQQLSDKVQPKKDKEAKRCRSSNSWTDLGSLYLSSETNPQIRQVVPLAEQASSTEEPVFPPLFESPAVLPGDRESPEPPLSTEKGAVGGRKKYRRGRTRSAIVGQSTTEEKQRSKTLSELELMDRLRQLYLSSETNPQIRQVVPLAEQASSTEEPVFPPLFESPALLPGDRESPEPPLSPEKGAVGGRKKYRRGRTRSAIVGQSTTEEKQRSKTLSELELMERLGQLSFRRETSPQKKGDEMPKRRNTKKRDFC</sequence>
<feature type="chain" id="PRO_5035960279" description="Carbonic anhydrase" evidence="9">
    <location>
        <begin position="20"/>
        <end position="943"/>
    </location>
</feature>
<feature type="region of interest" description="Disordered" evidence="10">
    <location>
        <begin position="834"/>
        <end position="943"/>
    </location>
</feature>
<feature type="compositionally biased region" description="Polar residues" evidence="10">
    <location>
        <begin position="667"/>
        <end position="677"/>
    </location>
</feature>
<dbReference type="SMART" id="SM01057">
    <property type="entry name" value="Carb_anhydrase"/>
    <property type="match status" value="1"/>
</dbReference>
<keyword evidence="4 9" id="KW-0479">Metal-binding</keyword>
<dbReference type="SUPFAM" id="SSF51069">
    <property type="entry name" value="Carbonic anhydrase"/>
    <property type="match status" value="1"/>
</dbReference>
<comment type="catalytic activity">
    <reaction evidence="8 9">
        <text>hydrogencarbonate + H(+) = CO2 + H2O</text>
        <dbReference type="Rhea" id="RHEA:10748"/>
        <dbReference type="ChEBI" id="CHEBI:15377"/>
        <dbReference type="ChEBI" id="CHEBI:15378"/>
        <dbReference type="ChEBI" id="CHEBI:16526"/>
        <dbReference type="ChEBI" id="CHEBI:17544"/>
        <dbReference type="EC" id="4.2.1.1"/>
    </reaction>
</comment>
<evidence type="ECO:0000256" key="6">
    <source>
        <dbReference type="ARBA" id="ARBA00023180"/>
    </source>
</evidence>
<dbReference type="PANTHER" id="PTHR18952">
    <property type="entry name" value="CARBONIC ANHYDRASE"/>
    <property type="match status" value="1"/>
</dbReference>
<proteinExistence type="inferred from homology"/>
<evidence type="ECO:0000256" key="2">
    <source>
        <dbReference type="ARBA" id="ARBA00010718"/>
    </source>
</evidence>
<feature type="compositionally biased region" description="Basic residues" evidence="10">
    <location>
        <begin position="778"/>
        <end position="787"/>
    </location>
</feature>
<dbReference type="EC" id="4.2.1.1" evidence="3 9"/>
<keyword evidence="9" id="KW-0732">Signal</keyword>
<feature type="compositionally biased region" description="Basic and acidic residues" evidence="10">
    <location>
        <begin position="918"/>
        <end position="943"/>
    </location>
</feature>
<feature type="compositionally biased region" description="Basic and acidic residues" evidence="10">
    <location>
        <begin position="697"/>
        <end position="707"/>
    </location>
</feature>
<evidence type="ECO:0000313" key="12">
    <source>
        <dbReference type="EMBL" id="KAF8763330.1"/>
    </source>
</evidence>
<accession>A0A8T0E1I2</accession>
<dbReference type="InterPro" id="IPR036398">
    <property type="entry name" value="CA_dom_sf"/>
</dbReference>
<name>A0A8T0E1I2_ARGBR</name>
<evidence type="ECO:0000256" key="5">
    <source>
        <dbReference type="ARBA" id="ARBA00022833"/>
    </source>
</evidence>
<dbReference type="InterPro" id="IPR023561">
    <property type="entry name" value="Carbonic_anhydrase_a-class"/>
</dbReference>
<reference evidence="12" key="1">
    <citation type="journal article" date="2020" name="bioRxiv">
        <title>Chromosome-level reference genome of the European wasp spider Argiope bruennichi: a resource for studies on range expansion and evolutionary adaptation.</title>
        <authorList>
            <person name="Sheffer M.M."/>
            <person name="Hoppe A."/>
            <person name="Krehenwinkel H."/>
            <person name="Uhl G."/>
            <person name="Kuss A.W."/>
            <person name="Jensen L."/>
            <person name="Jensen C."/>
            <person name="Gillespie R.G."/>
            <person name="Hoff K.J."/>
            <person name="Prost S."/>
        </authorList>
    </citation>
    <scope>NUCLEOTIDE SEQUENCE</scope>
</reference>
<feature type="compositionally biased region" description="Polar residues" evidence="10">
    <location>
        <begin position="710"/>
        <end position="730"/>
    </location>
</feature>
<dbReference type="Gene3D" id="3.10.200.10">
    <property type="entry name" value="Alpha carbonic anhydrase"/>
    <property type="match status" value="1"/>
</dbReference>
<feature type="compositionally biased region" description="Basic and acidic residues" evidence="10">
    <location>
        <begin position="895"/>
        <end position="911"/>
    </location>
</feature>
<feature type="compositionally biased region" description="Basic residues" evidence="10">
    <location>
        <begin position="876"/>
        <end position="885"/>
    </location>
</feature>
<dbReference type="PROSITE" id="PS00162">
    <property type="entry name" value="ALPHA_CA_1"/>
    <property type="match status" value="1"/>
</dbReference>